<sequence length="219" mass="24510">MKRVILFSMAISSLLIIGCDKSQNSKSTQALIPEIVGTWQQSGAAKPTFRIDQSGNYYGFDMGGATWDINNEDRLRLGVYPDGHPSAYRYNRVYGNPGELVGVWKYAFPAPDKEIEEIHFRADGTYSSTIITSPDYPPQRAESYFGNYWLDGSNYSSEDFTRVVLTSNVSGDINTVISGQITHDMPYSPNNTGTLEILDMGKTLRINWDGDVFQYSKVP</sequence>
<dbReference type="AlphaFoldDB" id="A0A2K8L422"/>
<name>A0A2K8L422_MARES</name>
<gene>
    <name evidence="1" type="ORF">Ga0123461_2175</name>
</gene>
<dbReference type="PROSITE" id="PS51257">
    <property type="entry name" value="PROKAR_LIPOPROTEIN"/>
    <property type="match status" value="1"/>
</dbReference>
<accession>A0A2K8L422</accession>
<evidence type="ECO:0000313" key="1">
    <source>
        <dbReference type="EMBL" id="ATX80581.1"/>
    </source>
</evidence>
<dbReference type="RefSeq" id="WP_100278330.1">
    <property type="nucleotide sequence ID" value="NZ_CP018799.1"/>
</dbReference>
<keyword evidence="2" id="KW-1185">Reference proteome</keyword>
<proteinExistence type="predicted"/>
<dbReference type="KEGG" id="maes:Ga0123461_2175"/>
<organism evidence="1 2">
    <name type="scientific">Mariprofundus aestuarium</name>
    <dbReference type="NCBI Taxonomy" id="1921086"/>
    <lineage>
        <taxon>Bacteria</taxon>
        <taxon>Pseudomonadati</taxon>
        <taxon>Pseudomonadota</taxon>
        <taxon>Candidatius Mariprofundia</taxon>
        <taxon>Mariprofundales</taxon>
        <taxon>Mariprofundaceae</taxon>
        <taxon>Mariprofundus</taxon>
    </lineage>
</organism>
<evidence type="ECO:0000313" key="2">
    <source>
        <dbReference type="Proteomes" id="UP000231701"/>
    </source>
</evidence>
<reference evidence="1 2" key="1">
    <citation type="submission" date="2016-12" db="EMBL/GenBank/DDBJ databases">
        <title>Isolation and genomic insights into novel planktonic Zetaproteobacteria from stratified waters of the Chesapeake Bay.</title>
        <authorList>
            <person name="McAllister S.M."/>
            <person name="Kato S."/>
            <person name="Chan C.S."/>
            <person name="Chiu B.K."/>
            <person name="Field E.K."/>
        </authorList>
    </citation>
    <scope>NUCLEOTIDE SEQUENCE [LARGE SCALE GENOMIC DNA]</scope>
    <source>
        <strain evidence="1 2">CP-5</strain>
    </source>
</reference>
<dbReference type="EMBL" id="CP018799">
    <property type="protein sequence ID" value="ATX80581.1"/>
    <property type="molecule type" value="Genomic_DNA"/>
</dbReference>
<protein>
    <submittedName>
        <fullName evidence="1">Uncharacterized protein</fullName>
    </submittedName>
</protein>
<dbReference type="Proteomes" id="UP000231701">
    <property type="component" value="Chromosome"/>
</dbReference>